<proteinExistence type="inferred from homology"/>
<gene>
    <name evidence="7" type="ORF">PPSIR1_32889</name>
</gene>
<evidence type="ECO:0000256" key="4">
    <source>
        <dbReference type="ARBA" id="ARBA00023159"/>
    </source>
</evidence>
<keyword evidence="4" id="KW-0010">Activator</keyword>
<sequence>MNLPTLRQLEYLVALAETGHFGETARQCGVSQPALSKQVREVEGLLGLTLFERARPRVIVTPAGEDIVARARRVLAGARELVSAADAWSGARRGTLRLGVIPTIAPYGLPGLLAKLRELYPEVSYAIHELQTDVLLDQLRAGAVDLGLLAHPFDAAGLAGPDLVVEPFVLVAPKGHPLATRGALEPEEITGASLILMQDGHCLRDQAIEVCALAGPPPPTSVAAASVSTLVRMVESGLGATLLPASALPVEVRNNQGLVVRGFAKPPPGRTLTLQWRASSPHAQWFADIADVLRSHYLELNPTIPRVSGPKPRIIKAS</sequence>
<dbReference type="PANTHER" id="PTHR30346">
    <property type="entry name" value="TRANSCRIPTIONAL DUAL REGULATOR HCAR-RELATED"/>
    <property type="match status" value="1"/>
</dbReference>
<comment type="similarity">
    <text evidence="1">Belongs to the LysR transcriptional regulatory family.</text>
</comment>
<dbReference type="eggNOG" id="COG0583">
    <property type="taxonomic scope" value="Bacteria"/>
</dbReference>
<dbReference type="STRING" id="391625.PPSIR1_32889"/>
<evidence type="ECO:0000256" key="2">
    <source>
        <dbReference type="ARBA" id="ARBA00023015"/>
    </source>
</evidence>
<dbReference type="InterPro" id="IPR005119">
    <property type="entry name" value="LysR_subst-bd"/>
</dbReference>
<dbReference type="AlphaFoldDB" id="A6GDN8"/>
<dbReference type="InterPro" id="IPR000847">
    <property type="entry name" value="LysR_HTH_N"/>
</dbReference>
<keyword evidence="8" id="KW-1185">Reference proteome</keyword>
<keyword evidence="2" id="KW-0805">Transcription regulation</keyword>
<dbReference type="Pfam" id="PF00126">
    <property type="entry name" value="HTH_1"/>
    <property type="match status" value="1"/>
</dbReference>
<dbReference type="Pfam" id="PF03466">
    <property type="entry name" value="LysR_substrate"/>
    <property type="match status" value="1"/>
</dbReference>
<dbReference type="PANTHER" id="PTHR30346:SF26">
    <property type="entry name" value="HYDROGEN PEROXIDE-INDUCIBLE GENES ACTIVATOR"/>
    <property type="match status" value="1"/>
</dbReference>
<comment type="caution">
    <text evidence="7">The sequence shown here is derived from an EMBL/GenBank/DDBJ whole genome shotgun (WGS) entry which is preliminary data.</text>
</comment>
<dbReference type="Gene3D" id="1.10.10.10">
    <property type="entry name" value="Winged helix-like DNA-binding domain superfamily/Winged helix DNA-binding domain"/>
    <property type="match status" value="1"/>
</dbReference>
<evidence type="ECO:0000256" key="1">
    <source>
        <dbReference type="ARBA" id="ARBA00009437"/>
    </source>
</evidence>
<dbReference type="Gene3D" id="3.40.190.10">
    <property type="entry name" value="Periplasmic binding protein-like II"/>
    <property type="match status" value="2"/>
</dbReference>
<dbReference type="EMBL" id="ABCS01000075">
    <property type="protein sequence ID" value="EDM76013.1"/>
    <property type="molecule type" value="Genomic_DNA"/>
</dbReference>
<protein>
    <submittedName>
        <fullName evidence="7">Transcriptional regulator</fullName>
    </submittedName>
</protein>
<name>A6GDN8_9BACT</name>
<dbReference type="InterPro" id="IPR036388">
    <property type="entry name" value="WH-like_DNA-bd_sf"/>
</dbReference>
<dbReference type="GO" id="GO:0032993">
    <property type="term" value="C:protein-DNA complex"/>
    <property type="evidence" value="ECO:0007669"/>
    <property type="project" value="TreeGrafter"/>
</dbReference>
<dbReference type="PROSITE" id="PS50931">
    <property type="entry name" value="HTH_LYSR"/>
    <property type="match status" value="1"/>
</dbReference>
<evidence type="ECO:0000259" key="6">
    <source>
        <dbReference type="PROSITE" id="PS50931"/>
    </source>
</evidence>
<dbReference type="Proteomes" id="UP000005801">
    <property type="component" value="Unassembled WGS sequence"/>
</dbReference>
<feature type="domain" description="HTH lysR-type" evidence="6">
    <location>
        <begin position="4"/>
        <end position="61"/>
    </location>
</feature>
<dbReference type="RefSeq" id="WP_006974828.1">
    <property type="nucleotide sequence ID" value="NZ_ABCS01000075.1"/>
</dbReference>
<keyword evidence="5" id="KW-0804">Transcription</keyword>
<reference evidence="7 8" key="1">
    <citation type="submission" date="2007-06" db="EMBL/GenBank/DDBJ databases">
        <authorList>
            <person name="Shimkets L."/>
            <person name="Ferriera S."/>
            <person name="Johnson J."/>
            <person name="Kravitz S."/>
            <person name="Beeson K."/>
            <person name="Sutton G."/>
            <person name="Rogers Y.-H."/>
            <person name="Friedman R."/>
            <person name="Frazier M."/>
            <person name="Venter J.C."/>
        </authorList>
    </citation>
    <scope>NUCLEOTIDE SEQUENCE [LARGE SCALE GENOMIC DNA]</scope>
    <source>
        <strain evidence="7 8">SIR-1</strain>
    </source>
</reference>
<dbReference type="FunFam" id="1.10.10.10:FF:000001">
    <property type="entry name" value="LysR family transcriptional regulator"/>
    <property type="match status" value="1"/>
</dbReference>
<dbReference type="GO" id="GO:0003700">
    <property type="term" value="F:DNA-binding transcription factor activity"/>
    <property type="evidence" value="ECO:0007669"/>
    <property type="project" value="InterPro"/>
</dbReference>
<dbReference type="InterPro" id="IPR036390">
    <property type="entry name" value="WH_DNA-bd_sf"/>
</dbReference>
<organism evidence="7 8">
    <name type="scientific">Plesiocystis pacifica SIR-1</name>
    <dbReference type="NCBI Taxonomy" id="391625"/>
    <lineage>
        <taxon>Bacteria</taxon>
        <taxon>Pseudomonadati</taxon>
        <taxon>Myxococcota</taxon>
        <taxon>Polyangia</taxon>
        <taxon>Nannocystales</taxon>
        <taxon>Nannocystaceae</taxon>
        <taxon>Plesiocystis</taxon>
    </lineage>
</organism>
<evidence type="ECO:0000313" key="7">
    <source>
        <dbReference type="EMBL" id="EDM76013.1"/>
    </source>
</evidence>
<dbReference type="SUPFAM" id="SSF46785">
    <property type="entry name" value="Winged helix' DNA-binding domain"/>
    <property type="match status" value="1"/>
</dbReference>
<dbReference type="GO" id="GO:0003677">
    <property type="term" value="F:DNA binding"/>
    <property type="evidence" value="ECO:0007669"/>
    <property type="project" value="UniProtKB-KW"/>
</dbReference>
<evidence type="ECO:0000256" key="5">
    <source>
        <dbReference type="ARBA" id="ARBA00023163"/>
    </source>
</evidence>
<dbReference type="OrthoDB" id="9775392at2"/>
<keyword evidence="3" id="KW-0238">DNA-binding</keyword>
<dbReference type="SUPFAM" id="SSF53850">
    <property type="entry name" value="Periplasmic binding protein-like II"/>
    <property type="match status" value="1"/>
</dbReference>
<dbReference type="PRINTS" id="PR00039">
    <property type="entry name" value="HTHLYSR"/>
</dbReference>
<evidence type="ECO:0000256" key="3">
    <source>
        <dbReference type="ARBA" id="ARBA00023125"/>
    </source>
</evidence>
<accession>A6GDN8</accession>
<evidence type="ECO:0000313" key="8">
    <source>
        <dbReference type="Proteomes" id="UP000005801"/>
    </source>
</evidence>
<dbReference type="CDD" id="cd08411">
    <property type="entry name" value="PBP2_OxyR"/>
    <property type="match status" value="1"/>
</dbReference>